<feature type="transmembrane region" description="Helical" evidence="8">
    <location>
        <begin position="174"/>
        <end position="193"/>
    </location>
</feature>
<gene>
    <name evidence="10" type="ORF">CQA63_08165</name>
</gene>
<keyword evidence="6 8" id="KW-1133">Transmembrane helix</keyword>
<evidence type="ECO:0000313" key="10">
    <source>
        <dbReference type="EMBL" id="RDU59097.1"/>
    </source>
</evidence>
<keyword evidence="3" id="KW-0813">Transport</keyword>
<sequence length="400" mass="43345">MTKPTTEVLSPQGWQKIVLIFILAFMSSLAPLSTDMYLPALPNVSESFAVSNFYTQLSLASFFIAFAFGQLIYGPLSDIFGRKKPLYVGLVVFIASSIGCVLVDSIYAFIALRFLQALGGCAGVVIARAIVNDRFSLKDAASVFALMMVVSSLAPMLAPTLGSMLLSFFPWHSIFLALFALGVVLFFFIVFSLKESAPSHKAAFSHIEIIQTYKLILSDRIFMIYVLSGAFAMAAMFAYITGSSFVFMSVYELPTHIYSLVFALNALGLMLASMLNAKIVQKYAPQYILKIAFIAMSIFVFILILAGFVGVFVLFEIALFATLSSLGFLLPNLTTLAMARFKDHSGTASATLGTIQFALAGLSAFLVGALEANTPFALALLMAGVVWCGSVLYMGIKFVK</sequence>
<dbReference type="GO" id="GO:0005886">
    <property type="term" value="C:plasma membrane"/>
    <property type="evidence" value="ECO:0007669"/>
    <property type="project" value="UniProtKB-SubCell"/>
</dbReference>
<dbReference type="InterPro" id="IPR036259">
    <property type="entry name" value="MFS_trans_sf"/>
</dbReference>
<comment type="caution">
    <text evidence="10">The sequence shown here is derived from an EMBL/GenBank/DDBJ whole genome shotgun (WGS) entry which is preliminary data.</text>
</comment>
<evidence type="ECO:0000256" key="1">
    <source>
        <dbReference type="ARBA" id="ARBA00004651"/>
    </source>
</evidence>
<evidence type="ECO:0000313" key="11">
    <source>
        <dbReference type="Proteomes" id="UP000256599"/>
    </source>
</evidence>
<dbReference type="GO" id="GO:1990961">
    <property type="term" value="P:xenobiotic detoxification by transmembrane export across the plasma membrane"/>
    <property type="evidence" value="ECO:0007669"/>
    <property type="project" value="InterPro"/>
</dbReference>
<evidence type="ECO:0000256" key="3">
    <source>
        <dbReference type="ARBA" id="ARBA00022448"/>
    </source>
</evidence>
<feature type="transmembrane region" description="Helical" evidence="8">
    <location>
        <begin position="143"/>
        <end position="168"/>
    </location>
</feature>
<feature type="transmembrane region" description="Helical" evidence="8">
    <location>
        <begin position="257"/>
        <end position="275"/>
    </location>
</feature>
<feature type="transmembrane region" description="Helical" evidence="8">
    <location>
        <begin position="350"/>
        <end position="370"/>
    </location>
</feature>
<dbReference type="InterPro" id="IPR011701">
    <property type="entry name" value="MFS"/>
</dbReference>
<feature type="transmembrane region" description="Helical" evidence="8">
    <location>
        <begin position="86"/>
        <end position="108"/>
    </location>
</feature>
<evidence type="ECO:0000256" key="5">
    <source>
        <dbReference type="ARBA" id="ARBA00022692"/>
    </source>
</evidence>
<comment type="similarity">
    <text evidence="2">Belongs to the major facilitator superfamily. Bcr/CmlA family.</text>
</comment>
<dbReference type="SUPFAM" id="SSF103473">
    <property type="entry name" value="MFS general substrate transporter"/>
    <property type="match status" value="1"/>
</dbReference>
<dbReference type="PANTHER" id="PTHR23502">
    <property type="entry name" value="MAJOR FACILITATOR SUPERFAMILY"/>
    <property type="match status" value="1"/>
</dbReference>
<feature type="transmembrane region" description="Helical" evidence="8">
    <location>
        <begin position="317"/>
        <end position="338"/>
    </location>
</feature>
<dbReference type="InterPro" id="IPR020846">
    <property type="entry name" value="MFS_dom"/>
</dbReference>
<evidence type="ECO:0000259" key="9">
    <source>
        <dbReference type="PROSITE" id="PS50850"/>
    </source>
</evidence>
<feature type="domain" description="Major facilitator superfamily (MFS) profile" evidence="9">
    <location>
        <begin position="19"/>
        <end position="400"/>
    </location>
</feature>
<proteinExistence type="inferred from homology"/>
<reference evidence="10 11" key="1">
    <citation type="submission" date="2018-04" db="EMBL/GenBank/DDBJ databases">
        <title>Novel Campyloabacter and Helicobacter Species and Strains.</title>
        <authorList>
            <person name="Mannion A.J."/>
            <person name="Shen Z."/>
            <person name="Fox J.G."/>
        </authorList>
    </citation>
    <scope>NUCLEOTIDE SEQUENCE [LARGE SCALE GENOMIC DNA]</scope>
    <source>
        <strain evidence="10 11">MIT 98-6070</strain>
    </source>
</reference>
<feature type="transmembrane region" description="Helical" evidence="8">
    <location>
        <begin position="114"/>
        <end position="131"/>
    </location>
</feature>
<dbReference type="FunFam" id="1.20.1720.10:FF:000005">
    <property type="entry name" value="Bcr/CflA family efflux transporter"/>
    <property type="match status" value="1"/>
</dbReference>
<dbReference type="PROSITE" id="PS50850">
    <property type="entry name" value="MFS"/>
    <property type="match status" value="1"/>
</dbReference>
<dbReference type="GO" id="GO:0042910">
    <property type="term" value="F:xenobiotic transmembrane transporter activity"/>
    <property type="evidence" value="ECO:0007669"/>
    <property type="project" value="InterPro"/>
</dbReference>
<protein>
    <submittedName>
        <fullName evidence="10">MFS transporter</fullName>
    </submittedName>
</protein>
<evidence type="ECO:0000256" key="7">
    <source>
        <dbReference type="ARBA" id="ARBA00023136"/>
    </source>
</evidence>
<comment type="subcellular location">
    <subcellularLocation>
        <location evidence="1">Cell membrane</location>
        <topology evidence="1">Multi-pass membrane protein</topology>
    </subcellularLocation>
</comment>
<evidence type="ECO:0000256" key="6">
    <source>
        <dbReference type="ARBA" id="ARBA00022989"/>
    </source>
</evidence>
<dbReference type="Pfam" id="PF07690">
    <property type="entry name" value="MFS_1"/>
    <property type="match status" value="1"/>
</dbReference>
<feature type="transmembrane region" description="Helical" evidence="8">
    <location>
        <begin position="222"/>
        <end position="251"/>
    </location>
</feature>
<dbReference type="PANTHER" id="PTHR23502:SF132">
    <property type="entry name" value="POLYAMINE TRANSPORTER 2-RELATED"/>
    <property type="match status" value="1"/>
</dbReference>
<evidence type="ECO:0000256" key="2">
    <source>
        <dbReference type="ARBA" id="ARBA00006236"/>
    </source>
</evidence>
<accession>A0A3D8I1Y5</accession>
<keyword evidence="7 8" id="KW-0472">Membrane</keyword>
<evidence type="ECO:0000256" key="4">
    <source>
        <dbReference type="ARBA" id="ARBA00022475"/>
    </source>
</evidence>
<keyword evidence="4" id="KW-1003">Cell membrane</keyword>
<dbReference type="InterPro" id="IPR004812">
    <property type="entry name" value="Efflux_drug-R_Bcr/CmlA"/>
</dbReference>
<dbReference type="AlphaFoldDB" id="A0A3D8I1Y5"/>
<name>A0A3D8I1Y5_9HELI</name>
<dbReference type="Gene3D" id="1.20.1720.10">
    <property type="entry name" value="Multidrug resistance protein D"/>
    <property type="match status" value="1"/>
</dbReference>
<dbReference type="OrthoDB" id="9814303at2"/>
<feature type="transmembrane region" description="Helical" evidence="8">
    <location>
        <begin position="376"/>
        <end position="396"/>
    </location>
</feature>
<keyword evidence="11" id="KW-1185">Reference proteome</keyword>
<feature type="transmembrane region" description="Helical" evidence="8">
    <location>
        <begin position="53"/>
        <end position="74"/>
    </location>
</feature>
<dbReference type="CDD" id="cd17320">
    <property type="entry name" value="MFS_MdfA_MDR_like"/>
    <property type="match status" value="1"/>
</dbReference>
<dbReference type="NCBIfam" id="TIGR00710">
    <property type="entry name" value="efflux_Bcr_CflA"/>
    <property type="match status" value="1"/>
</dbReference>
<dbReference type="Proteomes" id="UP000256599">
    <property type="component" value="Unassembled WGS sequence"/>
</dbReference>
<dbReference type="EMBL" id="NXLR01000019">
    <property type="protein sequence ID" value="RDU59097.1"/>
    <property type="molecule type" value="Genomic_DNA"/>
</dbReference>
<feature type="transmembrane region" description="Helical" evidence="8">
    <location>
        <begin position="287"/>
        <end position="311"/>
    </location>
</feature>
<organism evidence="10 11">
    <name type="scientific">Helicobacter marmotae</name>
    <dbReference type="NCBI Taxonomy" id="152490"/>
    <lineage>
        <taxon>Bacteria</taxon>
        <taxon>Pseudomonadati</taxon>
        <taxon>Campylobacterota</taxon>
        <taxon>Epsilonproteobacteria</taxon>
        <taxon>Campylobacterales</taxon>
        <taxon>Helicobacteraceae</taxon>
        <taxon>Helicobacter</taxon>
    </lineage>
</organism>
<evidence type="ECO:0000256" key="8">
    <source>
        <dbReference type="SAM" id="Phobius"/>
    </source>
</evidence>
<keyword evidence="5 8" id="KW-0812">Transmembrane</keyword>
<feature type="transmembrane region" description="Helical" evidence="8">
    <location>
        <begin position="17"/>
        <end position="33"/>
    </location>
</feature>